<dbReference type="Pfam" id="PF00589">
    <property type="entry name" value="Phage_integrase"/>
    <property type="match status" value="1"/>
</dbReference>
<dbReference type="GO" id="GO:0015074">
    <property type="term" value="P:DNA integration"/>
    <property type="evidence" value="ECO:0007669"/>
    <property type="project" value="InterPro"/>
</dbReference>
<dbReference type="GO" id="GO:0006310">
    <property type="term" value="P:DNA recombination"/>
    <property type="evidence" value="ECO:0007669"/>
    <property type="project" value="UniProtKB-KW"/>
</dbReference>
<reference evidence="3 4" key="1">
    <citation type="submission" date="2019-06" db="EMBL/GenBank/DDBJ databases">
        <title>Draft genome sequence of [Clostridium] clostridioforme NBRC 113352.</title>
        <authorList>
            <person name="Miura T."/>
            <person name="Furukawa M."/>
            <person name="Shimamura M."/>
            <person name="Ohyama Y."/>
            <person name="Yamazoe A."/>
            <person name="Kawasaki H."/>
        </authorList>
    </citation>
    <scope>NUCLEOTIDE SEQUENCE [LARGE SCALE GENOMIC DNA]</scope>
    <source>
        <strain evidence="3 4">NBRC 113352</strain>
    </source>
</reference>
<dbReference type="InterPro" id="IPR002104">
    <property type="entry name" value="Integrase_catalytic"/>
</dbReference>
<dbReference type="InterPro" id="IPR011010">
    <property type="entry name" value="DNA_brk_join_enz"/>
</dbReference>
<dbReference type="PROSITE" id="PS51898">
    <property type="entry name" value="TYR_RECOMBINASE"/>
    <property type="match status" value="1"/>
</dbReference>
<evidence type="ECO:0000256" key="1">
    <source>
        <dbReference type="ARBA" id="ARBA00023172"/>
    </source>
</evidence>
<evidence type="ECO:0000313" key="4">
    <source>
        <dbReference type="Proteomes" id="UP000315200"/>
    </source>
</evidence>
<proteinExistence type="predicted"/>
<organism evidence="3 4">
    <name type="scientific">Enterocloster clostridioformis</name>
    <dbReference type="NCBI Taxonomy" id="1531"/>
    <lineage>
        <taxon>Bacteria</taxon>
        <taxon>Bacillati</taxon>
        <taxon>Bacillota</taxon>
        <taxon>Clostridia</taxon>
        <taxon>Lachnospirales</taxon>
        <taxon>Lachnospiraceae</taxon>
        <taxon>Enterocloster</taxon>
    </lineage>
</organism>
<dbReference type="EMBL" id="BJLB01000001">
    <property type="protein sequence ID" value="GEA34314.1"/>
    <property type="molecule type" value="Genomic_DNA"/>
</dbReference>
<evidence type="ECO:0000259" key="2">
    <source>
        <dbReference type="PROSITE" id="PS51898"/>
    </source>
</evidence>
<dbReference type="GO" id="GO:0003677">
    <property type="term" value="F:DNA binding"/>
    <property type="evidence" value="ECO:0007669"/>
    <property type="project" value="InterPro"/>
</dbReference>
<accession>A0A829W327</accession>
<dbReference type="Proteomes" id="UP000315200">
    <property type="component" value="Unassembled WGS sequence"/>
</dbReference>
<keyword evidence="1" id="KW-0233">DNA recombination</keyword>
<gene>
    <name evidence="3" type="ORF">Ccl03g_00270</name>
</gene>
<feature type="domain" description="Tyr recombinase" evidence="2">
    <location>
        <begin position="1"/>
        <end position="48"/>
    </location>
</feature>
<protein>
    <recommendedName>
        <fullName evidence="2">Tyr recombinase domain-containing protein</fullName>
    </recommendedName>
</protein>
<dbReference type="Gene3D" id="1.10.443.10">
    <property type="entry name" value="Intergrase catalytic core"/>
    <property type="match status" value="1"/>
</dbReference>
<sequence>MLRHSKAVHLLQAGVNLIYIRDFLGHSDIKTTEIYARADTELKRKALENAYPDLVDSNLPDWSENGDLMEWLSKL</sequence>
<dbReference type="SUPFAM" id="SSF56349">
    <property type="entry name" value="DNA breaking-rejoining enzymes"/>
    <property type="match status" value="1"/>
</dbReference>
<comment type="caution">
    <text evidence="3">The sequence shown here is derived from an EMBL/GenBank/DDBJ whole genome shotgun (WGS) entry which is preliminary data.</text>
</comment>
<evidence type="ECO:0000313" key="3">
    <source>
        <dbReference type="EMBL" id="GEA34314.1"/>
    </source>
</evidence>
<name>A0A829W327_9FIRM</name>
<dbReference type="InterPro" id="IPR013762">
    <property type="entry name" value="Integrase-like_cat_sf"/>
</dbReference>
<dbReference type="AlphaFoldDB" id="A0A829W327"/>